<feature type="compositionally biased region" description="Basic and acidic residues" evidence="1">
    <location>
        <begin position="378"/>
        <end position="397"/>
    </location>
</feature>
<feature type="compositionally biased region" description="Acidic residues" evidence="1">
    <location>
        <begin position="178"/>
        <end position="188"/>
    </location>
</feature>
<accession>A0A9K3PJD3</accession>
<dbReference type="OrthoDB" id="49144at2759"/>
<evidence type="ECO:0000313" key="3">
    <source>
        <dbReference type="Proteomes" id="UP000693970"/>
    </source>
</evidence>
<feature type="compositionally biased region" description="Low complexity" evidence="1">
    <location>
        <begin position="1716"/>
        <end position="1726"/>
    </location>
</feature>
<feature type="region of interest" description="Disordered" evidence="1">
    <location>
        <begin position="645"/>
        <end position="687"/>
    </location>
</feature>
<evidence type="ECO:0000256" key="1">
    <source>
        <dbReference type="SAM" id="MobiDB-lite"/>
    </source>
</evidence>
<dbReference type="EMBL" id="JAGRRH010000019">
    <property type="protein sequence ID" value="KAG7349468.1"/>
    <property type="molecule type" value="Genomic_DNA"/>
</dbReference>
<feature type="compositionally biased region" description="Basic and acidic residues" evidence="1">
    <location>
        <begin position="1001"/>
        <end position="1012"/>
    </location>
</feature>
<feature type="region of interest" description="Disordered" evidence="1">
    <location>
        <begin position="21"/>
        <end position="46"/>
    </location>
</feature>
<feature type="region of interest" description="Disordered" evidence="1">
    <location>
        <begin position="378"/>
        <end position="442"/>
    </location>
</feature>
<feature type="region of interest" description="Disordered" evidence="1">
    <location>
        <begin position="466"/>
        <end position="498"/>
    </location>
</feature>
<feature type="compositionally biased region" description="Low complexity" evidence="1">
    <location>
        <begin position="651"/>
        <end position="661"/>
    </location>
</feature>
<organism evidence="2 3">
    <name type="scientific">Nitzschia inconspicua</name>
    <dbReference type="NCBI Taxonomy" id="303405"/>
    <lineage>
        <taxon>Eukaryota</taxon>
        <taxon>Sar</taxon>
        <taxon>Stramenopiles</taxon>
        <taxon>Ochrophyta</taxon>
        <taxon>Bacillariophyta</taxon>
        <taxon>Bacillariophyceae</taxon>
        <taxon>Bacillariophycidae</taxon>
        <taxon>Bacillariales</taxon>
        <taxon>Bacillariaceae</taxon>
        <taxon>Nitzschia</taxon>
    </lineage>
</organism>
<feature type="compositionally biased region" description="Basic and acidic residues" evidence="1">
    <location>
        <begin position="662"/>
        <end position="675"/>
    </location>
</feature>
<evidence type="ECO:0000313" key="2">
    <source>
        <dbReference type="EMBL" id="KAG7349468.1"/>
    </source>
</evidence>
<feature type="region of interest" description="Disordered" evidence="1">
    <location>
        <begin position="169"/>
        <end position="204"/>
    </location>
</feature>
<feature type="region of interest" description="Disordered" evidence="1">
    <location>
        <begin position="2377"/>
        <end position="2434"/>
    </location>
</feature>
<feature type="compositionally biased region" description="Basic and acidic residues" evidence="1">
    <location>
        <begin position="1185"/>
        <end position="1206"/>
    </location>
</feature>
<protein>
    <submittedName>
        <fullName evidence="2">Uncharacterized protein</fullName>
    </submittedName>
</protein>
<feature type="compositionally biased region" description="Polar residues" evidence="1">
    <location>
        <begin position="398"/>
        <end position="407"/>
    </location>
</feature>
<feature type="region of interest" description="Disordered" evidence="1">
    <location>
        <begin position="1693"/>
        <end position="1749"/>
    </location>
</feature>
<feature type="compositionally biased region" description="Polar residues" evidence="1">
    <location>
        <begin position="950"/>
        <end position="966"/>
    </location>
</feature>
<proteinExistence type="predicted"/>
<comment type="caution">
    <text evidence="2">The sequence shown here is derived from an EMBL/GenBank/DDBJ whole genome shotgun (WGS) entry which is preliminary data.</text>
</comment>
<gene>
    <name evidence="2" type="ORF">IV203_012065</name>
</gene>
<feature type="region of interest" description="Disordered" evidence="1">
    <location>
        <begin position="950"/>
        <end position="1013"/>
    </location>
</feature>
<dbReference type="Proteomes" id="UP000693970">
    <property type="component" value="Unassembled WGS sequence"/>
</dbReference>
<sequence length="2434" mass="262858">MNNDDLPPVCLTFETATTEIQEVNDKDNDGQQPRSTRPPPTIPRHRTQLFSGGSLKANLTAATDELNIRRDPVLEAVAAGAAVRKAKQQAFRRQEQEQQKASLVTPASCHSTNEWTLSLRRFVTAAASTAKTVAHVTAPVLHDATQVVVASATEFVHDVQMEYNKEISNEIGHNNNNNDDDDNDDDESASLLATPRSSNSTKGSLLAETIVTSLKHMPCPSSSTNRLSPTNQPPLPSLPDIAETIEEFDPKLDDEKGSKTTIIIPAEESESTSSAGIDILDSTTINLDITKESAAADESLANPEYAKYNLGLATDVDQNSSTAAIAHGDDTATEESLELLPNDKCDDDNDGVGADLAQVFAQVDSQLSLICADIMSDDVKGGKATDNEKDAVNREDSLNASQNSDTATPEEEDLDPEKKGNAGSADGQNTIESTSVEHSDQLVPGYGSMLMTKMENDDNVTKGFLSTEAHNEEEKSSSIVTGLDRENSDDIGTMDDEAALGTPDSILQWLPNPFGSRSGKPEDAHVETTIGTPSDADIAVETLSTYDNVPTAFTAATQAIRNFHANVQTLRECETNEQKKMCRIVCDDNYKAACKLVAEVGSETDNQDFQARLIDDLRRLRELQKNFFADIPVQTWHSRGLKVELDDSSDSRGFSSDANSSEEQKSADQEADLKSKPSGNDEVTSKDENDLVRIACMEQKDLVGGNDVVVQRCDGYDKRDHELVTTTETNGDQSHENKSSHNLSWKQLRAVEESVARHATSHDGKESFFADHGSEKIYESMRGEKRVNDHDASMDPIATVQFPEVTLSSLNNPFKDKKAAITFIVSKIMGCDVEIKERRGNVTLLQSLGAPDETVRESVFNRFNHDENSSATSLSTPTLDGVLSQPEDVEESFEFSSEDEISLFDFIPPKHAIMTTEPGQQLARGSKADDYRKQNFVKQFSYGSFNDSLGSVSTRQKSIGSRSLSASPRRKGRRLRRRDDSKGSIRSLIPTTPIRSPYHTPVEERSLNDGRPTELTISDQGGELVGWDRETNAYYSPNVPDCEEMTEGLVDRTGLLDEGLMTFSSLEDVDFLLKNPLRARRNPRYKDTGFLLWRQLLANFKHGEVWKDLLANSTSIAYEYNTQLEEDEDSSAATVPSVLRRLAPNDVELRCRFTSELEPKKYDGFSPLAQYLCDLGPSPTLFHGKSKEKNMQRVEPLRHKLPKGEDERESDDNSDASDLRIAEILQRKAQILQQKLARIISYVGHFASQNCVSNANLLDLSWSISVKDREAIQEKAKRKYDGDISAVKDILRGQITFPDEGTLICGLHALQLISKGERKPSLWNDLPKFEIIRMKNLFREFSMGKGYFETLPTGYRHILLNIRFDNGFVAELQFQLAQLFGILGNDGYALHKDILLFQHERQSETADRIMVSEQLSPNAAGVQAPSSDICLKTVIHNLLQPHLPLQKELVPAILGEEGMEASNNVIESTAASVPAASDIKDSTASDPVHGIPPPLAAGGGIAAMAAQAALKKAQAKTTKEDNPPPLAAGGGGGIAAMAAQAALKKAQAKTTKEDNLPPLAAGGGGGIAAMAAQAALKKAQAKTTEEDNPPPLAGGGGIAAMAAQAALKKAQAKITEEDNPPPLAAAGGGGIAAMAAQAALIKAQAKIAEEDNPPPLATGGGGAHAKTAEEDNPPPLAAGGGIAAMAAQAVLKKAQAKTTKEDNPPPLAAGGGGGIAAMAAQAALKKGQAKTTEEDNPPPLAGGGGGGGGGIAAMAAQAALKKAQAKTTEEDNPPPLAGGGGIAAMAAQAALKKAQAMTTEEDNPPPLEGGGGIAAMAAQAALKKAQAKTTEEDNPSPLAGGGGIAAMAAQAALKKAQAKTVEEDNPTSLAAGGGGGIAAMAAQAALKKAQSSDSLAGVVPHQLNYNFEKPSTINWSKSNETTHDIVSVSSDSSLIHSIFEAGITTAISNPRDLPTFYCLYLLSNHIQMLLSGESTSVNDGILQEQISCFSRKLLLRSLSISNQATSVGMVGWLEYGTSNMLERSLRLPFEILWQLSCNLASIGDWDGAVSVLSSLVVRCNEDLSHCHPTTLAVMLDLAGALSKSRNTQDASSITSTVSNLLSSFLGEQEQLFFGQRRFEAETTRYTENVVYFDNTIDALTTMHAFAMDLQNTLTRSFLRVLGPEDHITLLNHSLVADAITVVANCLSTSERQKNPSESIGGARYFWLLAYSHYEIAFKGWVRILSLSNPFPASTVCSIARCLQEIDKMDQAIAILETLASCLEKKIDIDKENNHSERDEEADTAEFVLEAEVNWQEEQIRVNCLWTLAVMTARRSPDERGRQRALSLLHTASLALQRTLRSQDLDDETRKACFALYYTVEDEALALFEPLQQLSIPEAPKPAPVDGPVRPKKASWEVTTPMREKRQEWTSPRKKRLAMGAAENKQDASAFVQLV</sequence>
<keyword evidence="3" id="KW-1185">Reference proteome</keyword>
<feature type="region of interest" description="Disordered" evidence="1">
    <location>
        <begin position="1761"/>
        <end position="1781"/>
    </location>
</feature>
<feature type="region of interest" description="Disordered" evidence="1">
    <location>
        <begin position="1184"/>
        <end position="1215"/>
    </location>
</feature>
<reference evidence="2" key="1">
    <citation type="journal article" date="2021" name="Sci. Rep.">
        <title>Diploid genomic architecture of Nitzschia inconspicua, an elite biomass production diatom.</title>
        <authorList>
            <person name="Oliver A."/>
            <person name="Podell S."/>
            <person name="Pinowska A."/>
            <person name="Traller J.C."/>
            <person name="Smith S.R."/>
            <person name="McClure R."/>
            <person name="Beliaev A."/>
            <person name="Bohutskyi P."/>
            <person name="Hill E.A."/>
            <person name="Rabines A."/>
            <person name="Zheng H."/>
            <person name="Allen L.Z."/>
            <person name="Kuo A."/>
            <person name="Grigoriev I.V."/>
            <person name="Allen A.E."/>
            <person name="Hazlebeck D."/>
            <person name="Allen E.E."/>
        </authorList>
    </citation>
    <scope>NUCLEOTIDE SEQUENCE</scope>
    <source>
        <strain evidence="2">Hildebrandi</strain>
    </source>
</reference>
<name>A0A9K3PJD3_9STRA</name>
<feature type="compositionally biased region" description="Acidic residues" evidence="1">
    <location>
        <begin position="489"/>
        <end position="498"/>
    </location>
</feature>
<feature type="region of interest" description="Disordered" evidence="1">
    <location>
        <begin position="1793"/>
        <end position="1812"/>
    </location>
</feature>
<reference evidence="2" key="2">
    <citation type="submission" date="2021-04" db="EMBL/GenBank/DDBJ databases">
        <authorList>
            <person name="Podell S."/>
        </authorList>
    </citation>
    <scope>NUCLEOTIDE SEQUENCE</scope>
    <source>
        <strain evidence="2">Hildebrandi</strain>
    </source>
</reference>
<feature type="region of interest" description="Disordered" evidence="1">
    <location>
        <begin position="1650"/>
        <end position="1679"/>
    </location>
</feature>